<dbReference type="GO" id="GO:0046872">
    <property type="term" value="F:metal ion binding"/>
    <property type="evidence" value="ECO:0007669"/>
    <property type="project" value="UniProtKB-KW"/>
</dbReference>
<dbReference type="SUPFAM" id="SSF54593">
    <property type="entry name" value="Glyoxalase/Bleomycin resistance protein/Dihydroxybiphenyl dioxygenase"/>
    <property type="match status" value="1"/>
</dbReference>
<dbReference type="EMBL" id="JARGYC010000020">
    <property type="protein sequence ID" value="MDF0600984.1"/>
    <property type="molecule type" value="Genomic_DNA"/>
</dbReference>
<proteinExistence type="predicted"/>
<dbReference type="InterPro" id="IPR018146">
    <property type="entry name" value="Glyoxalase_1_CS"/>
</dbReference>
<dbReference type="RefSeq" id="WP_275567126.1">
    <property type="nucleotide sequence ID" value="NZ_JARGYC010000020.1"/>
</dbReference>
<dbReference type="Gene3D" id="3.10.180.10">
    <property type="entry name" value="2,3-Dihydroxybiphenyl 1,2-Dioxygenase, domain 1"/>
    <property type="match status" value="1"/>
</dbReference>
<dbReference type="Proteomes" id="UP001220964">
    <property type="component" value="Unassembled WGS sequence"/>
</dbReference>
<dbReference type="AlphaFoldDB" id="A0AAE3T9F9"/>
<dbReference type="PANTHER" id="PTHR33993">
    <property type="entry name" value="GLYOXALASE-RELATED"/>
    <property type="match status" value="1"/>
</dbReference>
<protein>
    <submittedName>
        <fullName evidence="3">VOC family protein</fullName>
    </submittedName>
</protein>
<sequence length="114" mass="11809">MNAVKQILVPVSDMDAAVDFYTTRFGFPLKFRDGDRYAALDGGSVTIALTSGEESLAGASVTFSVVTADVGSLVAAARGAGVTVASDIAQGPHETRAVLRDRDGNPVVVYSKTT</sequence>
<evidence type="ECO:0000259" key="2">
    <source>
        <dbReference type="PROSITE" id="PS51819"/>
    </source>
</evidence>
<evidence type="ECO:0000313" key="3">
    <source>
        <dbReference type="EMBL" id="MDF0600984.1"/>
    </source>
</evidence>
<keyword evidence="4" id="KW-1185">Reference proteome</keyword>
<dbReference type="Pfam" id="PF00903">
    <property type="entry name" value="Glyoxalase"/>
    <property type="match status" value="1"/>
</dbReference>
<evidence type="ECO:0000313" key="4">
    <source>
        <dbReference type="Proteomes" id="UP001220964"/>
    </source>
</evidence>
<gene>
    <name evidence="3" type="ORF">P1J78_09600</name>
</gene>
<keyword evidence="1" id="KW-0479">Metal-binding</keyword>
<dbReference type="InterPro" id="IPR004360">
    <property type="entry name" value="Glyas_Fos-R_dOase_dom"/>
</dbReference>
<name>A0AAE3T9F9_9RHOB</name>
<dbReference type="GO" id="GO:0004462">
    <property type="term" value="F:lactoylglutathione lyase activity"/>
    <property type="evidence" value="ECO:0007669"/>
    <property type="project" value="InterPro"/>
</dbReference>
<reference evidence="3" key="1">
    <citation type="submission" date="2023-03" db="EMBL/GenBank/DDBJ databases">
        <title>Multiphase analysis and comparison of six strains from genera Psychromarinibacter, Lutimaribacter, and Maritimibacter, including a novel species: Psychromarinibacter sediminicola sp. nov.</title>
        <authorList>
            <person name="Wang Y.-H."/>
            <person name="Ye M.-Q."/>
            <person name="Du Z.-J."/>
        </authorList>
    </citation>
    <scope>NUCLEOTIDE SEQUENCE</scope>
    <source>
        <strain evidence="3">C21-152</strain>
    </source>
</reference>
<dbReference type="InterPro" id="IPR037523">
    <property type="entry name" value="VOC_core"/>
</dbReference>
<dbReference type="PROSITE" id="PS00934">
    <property type="entry name" value="GLYOXALASE_I_1"/>
    <property type="match status" value="1"/>
</dbReference>
<accession>A0AAE3T9F9</accession>
<feature type="domain" description="VOC" evidence="2">
    <location>
        <begin position="3"/>
        <end position="112"/>
    </location>
</feature>
<dbReference type="InterPro" id="IPR052164">
    <property type="entry name" value="Anthracycline_SecMetBiosynth"/>
</dbReference>
<dbReference type="InterPro" id="IPR029068">
    <property type="entry name" value="Glyas_Bleomycin-R_OHBP_Dase"/>
</dbReference>
<comment type="caution">
    <text evidence="3">The sequence shown here is derived from an EMBL/GenBank/DDBJ whole genome shotgun (WGS) entry which is preliminary data.</text>
</comment>
<organism evidence="3 4">
    <name type="scientific">Psychromarinibacter sediminicola</name>
    <dbReference type="NCBI Taxonomy" id="3033385"/>
    <lineage>
        <taxon>Bacteria</taxon>
        <taxon>Pseudomonadati</taxon>
        <taxon>Pseudomonadota</taxon>
        <taxon>Alphaproteobacteria</taxon>
        <taxon>Rhodobacterales</taxon>
        <taxon>Paracoccaceae</taxon>
        <taxon>Psychromarinibacter</taxon>
    </lineage>
</organism>
<dbReference type="PANTHER" id="PTHR33993:SF2">
    <property type="entry name" value="VOC DOMAIN-CONTAINING PROTEIN"/>
    <property type="match status" value="1"/>
</dbReference>
<evidence type="ECO:0000256" key="1">
    <source>
        <dbReference type="ARBA" id="ARBA00022723"/>
    </source>
</evidence>
<dbReference type="PROSITE" id="PS51819">
    <property type="entry name" value="VOC"/>
    <property type="match status" value="1"/>
</dbReference>